<dbReference type="PROSITE" id="PS51194">
    <property type="entry name" value="HELICASE_CTER"/>
    <property type="match status" value="1"/>
</dbReference>
<dbReference type="Gene3D" id="3.40.50.300">
    <property type="entry name" value="P-loop containing nucleotide triphosphate hydrolases"/>
    <property type="match status" value="2"/>
</dbReference>
<evidence type="ECO:0000259" key="1">
    <source>
        <dbReference type="PROSITE" id="PS51192"/>
    </source>
</evidence>
<dbReference type="SUPFAM" id="SSF52540">
    <property type="entry name" value="P-loop containing nucleoside triphosphate hydrolases"/>
    <property type="match status" value="1"/>
</dbReference>
<dbReference type="eggNOG" id="COG3886">
    <property type="taxonomic scope" value="Bacteria"/>
</dbReference>
<dbReference type="PATRIC" id="fig|1276258.3.peg.696"/>
<evidence type="ECO:0000313" key="3">
    <source>
        <dbReference type="EMBL" id="AHB36527.1"/>
    </source>
</evidence>
<dbReference type="GO" id="GO:0004386">
    <property type="term" value="F:helicase activity"/>
    <property type="evidence" value="ECO:0007669"/>
    <property type="project" value="UniProtKB-KW"/>
</dbReference>
<dbReference type="InterPro" id="IPR050742">
    <property type="entry name" value="Helicase_Restrict-Modif_Enz"/>
</dbReference>
<dbReference type="RefSeq" id="WP_023789702.1">
    <property type="nucleotide sequence ID" value="NC_022998.1"/>
</dbReference>
<dbReference type="Gene3D" id="3.30.870.10">
    <property type="entry name" value="Endonuclease Chain A"/>
    <property type="match status" value="1"/>
</dbReference>
<dbReference type="GO" id="GO:0005829">
    <property type="term" value="C:cytosol"/>
    <property type="evidence" value="ECO:0007669"/>
    <property type="project" value="TreeGrafter"/>
</dbReference>
<dbReference type="InterPro" id="IPR019065">
    <property type="entry name" value="RE_NgoFVII_N"/>
</dbReference>
<dbReference type="Pfam" id="PF09565">
    <property type="entry name" value="RE_NgoFVII"/>
    <property type="match status" value="1"/>
</dbReference>
<feature type="domain" description="Helicase ATP-binding" evidence="1">
    <location>
        <begin position="302"/>
        <end position="461"/>
    </location>
</feature>
<dbReference type="CDD" id="cd18799">
    <property type="entry name" value="SF2_C_EcoAI-like"/>
    <property type="match status" value="1"/>
</dbReference>
<keyword evidence="3" id="KW-0347">Helicase</keyword>
<sequence>MSNFNNGIYELLLTRLEADAFKEDELDILEDVDDEWLINQFSRFLKEKLKQFQEKADKINYLNNFLKNDKLSELVANRKNLEKKFYINNLSQNKIITRNLDKEMHQEFFSCDRIKIICPFLTKWSVKELREIIKETDESVMIKIITTTYNGESNFLDIEGLQKLVEDYPSRIRVKIENLFSENVNRLHIKSYLFERDSGFSSLYIGSSNFTKTGFVTGKEYSVKISEFREKEIIKQAINDFDNLFEDNLFIDILEKEKIATIKNLMYDNLPIEYLDRVNKFHKNYEPYDYQKEICSNFEERLSAGIKKHLLIMATGTGKTATLAFIYGILQKWFNNNEPSLLYIAPSTEILKQAKKTFRNILKIDDFGVDLYDGINPNLNIKKEKVIFTTNYTGNNKIEQFKDTYFDVVIFDEAHHLEATTFLNIYNAVVKNDNLVFGLTATPERTDGINVLKYFGDEPLVDIRLYDSLEKDFLCDVDYYFIKDNSIDLSGFDILKREGEYLKTLSSNKRNDFIYKTIMEHLGQNNSHIRAIMFCESVEHAETLDIYLKEHGEKSALLVSESKKMKKPPKEVISDFREGRVNYLCVRDMLNEGFDVPEVNCVFFLRPTTSKILYLQQLGRGLRKHLDKKLRVYDFVNNIDMKVNKRFNPLIPIQVLTKNLNLQEIVKKFNYIDTYLPGNTRIIMDEYIKQDLISKLKTFESNNLYHEIMESYVTGIFEDYESFFNDYGINIISFYKMRSFFKENRNRLTIFKKFSYINLREVLEGFYYILENKKFVSNSRINFLFLNSYFYSINKSNPLYDDVQKALESIFEDDNKAFIKELTYLIKYKLKNDKSLLNNIVDESIESFKNIYLNVNQAKALLGKMVNMQSFTSDTQNKGIVRCLNNELLIDCSSETALTKDGHRNSYDYKNKFLYWESPNGWTTNENMKQKNQLEMEDTKNFKTFVIYQSKDLAELKEDLKQLVGIVDKVHNSKQVQILKDGKLINKVQYTLEIK</sequence>
<dbReference type="GO" id="GO:0016787">
    <property type="term" value="F:hydrolase activity"/>
    <property type="evidence" value="ECO:0007669"/>
    <property type="project" value="InterPro"/>
</dbReference>
<keyword evidence="3" id="KW-0067">ATP-binding</keyword>
<dbReference type="InterPro" id="IPR027417">
    <property type="entry name" value="P-loop_NTPase"/>
</dbReference>
<name>V5RIN2_SPIAP</name>
<dbReference type="HOGENOM" id="CLU_005588_1_1_14"/>
<reference evidence="3 4" key="1">
    <citation type="journal article" date="2014" name="Genome Announc.">
        <title>Complete Genome Sequence of Spiroplasma apis B31T (ATCC 33834), a Bacterium Associated with May Disease of Honeybees (Apis mellifera).</title>
        <authorList>
            <person name="Ku C."/>
            <person name="Lo W.S."/>
            <person name="Chen L.L."/>
            <person name="Kuo C.H."/>
        </authorList>
    </citation>
    <scope>NUCLEOTIDE SEQUENCE [LARGE SCALE GENOMIC DNA]</scope>
    <source>
        <strain evidence="3">B31</strain>
    </source>
</reference>
<dbReference type="SMART" id="SM00490">
    <property type="entry name" value="HELICc"/>
    <property type="match status" value="1"/>
</dbReference>
<dbReference type="Pfam" id="PF00271">
    <property type="entry name" value="Helicase_C"/>
    <property type="match status" value="1"/>
</dbReference>
<dbReference type="Proteomes" id="UP000018550">
    <property type="component" value="Chromosome"/>
</dbReference>
<dbReference type="eggNOG" id="COG1061">
    <property type="taxonomic scope" value="Bacteria"/>
</dbReference>
<dbReference type="KEGG" id="sapi:SAPIS_v1c06820"/>
<dbReference type="InterPro" id="IPR006935">
    <property type="entry name" value="Helicase/UvrB_N"/>
</dbReference>
<feature type="domain" description="Helicase C-terminal" evidence="2">
    <location>
        <begin position="509"/>
        <end position="673"/>
    </location>
</feature>
<dbReference type="GO" id="GO:0003677">
    <property type="term" value="F:DNA binding"/>
    <property type="evidence" value="ECO:0007669"/>
    <property type="project" value="InterPro"/>
</dbReference>
<protein>
    <submittedName>
        <fullName evidence="3">DEAD/DEAH family helicase</fullName>
    </submittedName>
</protein>
<dbReference type="EMBL" id="CP006682">
    <property type="protein sequence ID" value="AHB36527.1"/>
    <property type="molecule type" value="Genomic_DNA"/>
</dbReference>
<dbReference type="InterPro" id="IPR001650">
    <property type="entry name" value="Helicase_C-like"/>
</dbReference>
<dbReference type="AlphaFoldDB" id="V5RIN2"/>
<dbReference type="PANTHER" id="PTHR47396:SF1">
    <property type="entry name" value="ATP-DEPENDENT HELICASE IRC3-RELATED"/>
    <property type="match status" value="1"/>
</dbReference>
<dbReference type="STRING" id="1276258.SAPIS_v1c06820"/>
<dbReference type="SMART" id="SM00487">
    <property type="entry name" value="DEXDc"/>
    <property type="match status" value="1"/>
</dbReference>
<keyword evidence="3" id="KW-0378">Hydrolase</keyword>
<dbReference type="Pfam" id="PF04851">
    <property type="entry name" value="ResIII"/>
    <property type="match status" value="1"/>
</dbReference>
<dbReference type="PROSITE" id="PS51192">
    <property type="entry name" value="HELICASE_ATP_BIND_1"/>
    <property type="match status" value="1"/>
</dbReference>
<evidence type="ECO:0000259" key="2">
    <source>
        <dbReference type="PROSITE" id="PS51194"/>
    </source>
</evidence>
<proteinExistence type="predicted"/>
<accession>V5RIN2</accession>
<dbReference type="GO" id="GO:0005524">
    <property type="term" value="F:ATP binding"/>
    <property type="evidence" value="ECO:0007669"/>
    <property type="project" value="InterPro"/>
</dbReference>
<keyword evidence="3" id="KW-0547">Nucleotide-binding</keyword>
<organism evidence="3 4">
    <name type="scientific">Spiroplasma apis B31</name>
    <dbReference type="NCBI Taxonomy" id="1276258"/>
    <lineage>
        <taxon>Bacteria</taxon>
        <taxon>Bacillati</taxon>
        <taxon>Mycoplasmatota</taxon>
        <taxon>Mollicutes</taxon>
        <taxon>Entomoplasmatales</taxon>
        <taxon>Spiroplasmataceae</taxon>
        <taxon>Spiroplasma</taxon>
    </lineage>
</organism>
<dbReference type="InterPro" id="IPR014001">
    <property type="entry name" value="Helicase_ATP-bd"/>
</dbReference>
<dbReference type="PANTHER" id="PTHR47396">
    <property type="entry name" value="TYPE I RESTRICTION ENZYME ECOKI R PROTEIN"/>
    <property type="match status" value="1"/>
</dbReference>
<gene>
    <name evidence="3" type="ORF">SAPIS_v1c06820</name>
</gene>
<keyword evidence="4" id="KW-1185">Reference proteome</keyword>
<evidence type="ECO:0000313" key="4">
    <source>
        <dbReference type="Proteomes" id="UP000018550"/>
    </source>
</evidence>